<keyword evidence="1" id="KW-1133">Transmembrane helix</keyword>
<reference evidence="2 3" key="1">
    <citation type="journal article" date="2018" name="ISME J.">
        <title>Endosymbiont genomes yield clues of tubeworm success.</title>
        <authorList>
            <person name="Li Y."/>
            <person name="Liles M.R."/>
            <person name="Halanych K.M."/>
        </authorList>
    </citation>
    <scope>NUCLEOTIDE SEQUENCE [LARGE SCALE GENOMIC DNA]</scope>
    <source>
        <strain evidence="2">A1464</strain>
    </source>
</reference>
<comment type="caution">
    <text evidence="2">The sequence shown here is derived from an EMBL/GenBank/DDBJ whole genome shotgun (WGS) entry which is preliminary data.</text>
</comment>
<protein>
    <submittedName>
        <fullName evidence="2">Uncharacterized protein</fullName>
    </submittedName>
</protein>
<evidence type="ECO:0000313" key="3">
    <source>
        <dbReference type="Proteomes" id="UP000254266"/>
    </source>
</evidence>
<keyword evidence="1" id="KW-0472">Membrane</keyword>
<evidence type="ECO:0000256" key="1">
    <source>
        <dbReference type="SAM" id="Phobius"/>
    </source>
</evidence>
<dbReference type="EMBL" id="QFXC01000008">
    <property type="protein sequence ID" value="RDH84085.1"/>
    <property type="molecule type" value="Genomic_DNA"/>
</dbReference>
<proteinExistence type="predicted"/>
<gene>
    <name evidence="2" type="ORF">DIZ80_08105</name>
</gene>
<dbReference type="Proteomes" id="UP000254266">
    <property type="component" value="Unassembled WGS sequence"/>
</dbReference>
<accession>A0A370DGN1</accession>
<sequence>MKENESQLEQPKGIKLNRKAEELIITRTWFTISSVIILAAITGYFDVMIYQKADVPLLISNFQHQFQWYMLIPVIAIGGLHYALLVSLLNKTSIRITPYELSIKHFPIPFPGSMNILSENISQIFCTREESSSMSDSAGRKVKFYLNVKMNNDAIQKLLTVQSSATQILFMEQEIENFLGIEDVFVDDVENQLARNKEKHIRKTEEEKWVYSGTNKIIENNQLGIRFQVPDNLDAEVCKVEDPFKGGFIQAARNWEPLNDDDNWSLFRAKAPGILGLALTVGQRPAHGSTYEEVMDSTSAKVLMEPVSSVPDFELNGLKGFSVTRKIKNNPLYIRQVWLFDNNKQYHLQMDILEGDKVAHEVATTFESSFKLLDS</sequence>
<dbReference type="AlphaFoldDB" id="A0A370DGN1"/>
<organism evidence="2 3">
    <name type="scientific">endosymbiont of Galathealinum brachiosum</name>
    <dbReference type="NCBI Taxonomy" id="2200906"/>
    <lineage>
        <taxon>Bacteria</taxon>
        <taxon>Pseudomonadati</taxon>
        <taxon>Pseudomonadota</taxon>
        <taxon>Gammaproteobacteria</taxon>
        <taxon>sulfur-oxidizing symbionts</taxon>
    </lineage>
</organism>
<keyword evidence="3" id="KW-1185">Reference proteome</keyword>
<evidence type="ECO:0000313" key="2">
    <source>
        <dbReference type="EMBL" id="RDH84085.1"/>
    </source>
</evidence>
<keyword evidence="1" id="KW-0812">Transmembrane</keyword>
<name>A0A370DGN1_9GAMM</name>
<feature type="transmembrane region" description="Helical" evidence="1">
    <location>
        <begin position="24"/>
        <end position="46"/>
    </location>
</feature>
<feature type="transmembrane region" description="Helical" evidence="1">
    <location>
        <begin position="66"/>
        <end position="89"/>
    </location>
</feature>